<gene>
    <name evidence="3" type="ORF">Ocin01_18967</name>
</gene>
<organism evidence="3 4">
    <name type="scientific">Orchesella cincta</name>
    <name type="common">Springtail</name>
    <name type="synonym">Podura cincta</name>
    <dbReference type="NCBI Taxonomy" id="48709"/>
    <lineage>
        <taxon>Eukaryota</taxon>
        <taxon>Metazoa</taxon>
        <taxon>Ecdysozoa</taxon>
        <taxon>Arthropoda</taxon>
        <taxon>Hexapoda</taxon>
        <taxon>Collembola</taxon>
        <taxon>Entomobryomorpha</taxon>
        <taxon>Entomobryoidea</taxon>
        <taxon>Orchesellidae</taxon>
        <taxon>Orchesellinae</taxon>
        <taxon>Orchesella</taxon>
    </lineage>
</organism>
<dbReference type="EMBL" id="LJIJ01004806">
    <property type="protein sequence ID" value="ODM87713.1"/>
    <property type="molecule type" value="Genomic_DNA"/>
</dbReference>
<dbReference type="InterPro" id="IPR000618">
    <property type="entry name" value="Insect_cuticle"/>
</dbReference>
<dbReference type="GO" id="GO:0062129">
    <property type="term" value="C:chitin-based extracellular matrix"/>
    <property type="evidence" value="ECO:0007669"/>
    <property type="project" value="TreeGrafter"/>
</dbReference>
<dbReference type="InterPro" id="IPR050468">
    <property type="entry name" value="Cuticle_Struct_Prot"/>
</dbReference>
<reference evidence="3 4" key="1">
    <citation type="journal article" date="2016" name="Genome Biol. Evol.">
        <title>Gene Family Evolution Reflects Adaptation to Soil Environmental Stressors in the Genome of the Collembolan Orchesella cincta.</title>
        <authorList>
            <person name="Faddeeva-Vakhrusheva A."/>
            <person name="Derks M.F."/>
            <person name="Anvar S.Y."/>
            <person name="Agamennone V."/>
            <person name="Suring W."/>
            <person name="Smit S."/>
            <person name="van Straalen N.M."/>
            <person name="Roelofs D."/>
        </authorList>
    </citation>
    <scope>NUCLEOTIDE SEQUENCE [LARGE SCALE GENOMIC DNA]</scope>
    <source>
        <tissue evidence="3">Mixed pool</tissue>
    </source>
</reference>
<protein>
    <submittedName>
        <fullName evidence="3">Endocuticle structural glycoprotein SgAbd-2</fullName>
    </submittedName>
</protein>
<dbReference type="OrthoDB" id="6618885at2759"/>
<evidence type="ECO:0000313" key="3">
    <source>
        <dbReference type="EMBL" id="ODM87713.1"/>
    </source>
</evidence>
<keyword evidence="4" id="KW-1185">Reference proteome</keyword>
<dbReference type="PANTHER" id="PTHR10380:SF173">
    <property type="entry name" value="CUTICULAR PROTEIN 47EF, ISOFORM C-RELATED"/>
    <property type="match status" value="1"/>
</dbReference>
<dbReference type="Proteomes" id="UP000094527">
    <property type="component" value="Unassembled WGS sequence"/>
</dbReference>
<dbReference type="Pfam" id="PF00379">
    <property type="entry name" value="Chitin_bind_4"/>
    <property type="match status" value="1"/>
</dbReference>
<evidence type="ECO:0000256" key="2">
    <source>
        <dbReference type="PROSITE-ProRule" id="PRU00497"/>
    </source>
</evidence>
<dbReference type="PANTHER" id="PTHR10380">
    <property type="entry name" value="CUTICLE PROTEIN"/>
    <property type="match status" value="1"/>
</dbReference>
<sequence>MKYLDRVCSLLSPSSSLVCPAAQSAQSLVRSTPLAVVRDDGYGATLLRREIPITRLSHDIRGSQSDSLEYETGNGISVVDNTQANFGRGGEYVDEYGQLVRSESLLSKSGSFRYTSPEGQLISTNWVADENGFRAEGAHLPRPVEMPAEHAEAHRLALQSLRCKQLRFPISHPYLQLRCPSSYPYFQLCCPCCPCYRTSSTSCPIWILIT</sequence>
<name>A0A1D2M407_ORCCI</name>
<dbReference type="STRING" id="48709.A0A1D2M407"/>
<evidence type="ECO:0000256" key="1">
    <source>
        <dbReference type="ARBA" id="ARBA00022460"/>
    </source>
</evidence>
<dbReference type="GO" id="GO:0008010">
    <property type="term" value="F:structural constituent of chitin-based larval cuticle"/>
    <property type="evidence" value="ECO:0007669"/>
    <property type="project" value="TreeGrafter"/>
</dbReference>
<comment type="caution">
    <text evidence="3">The sequence shown here is derived from an EMBL/GenBank/DDBJ whole genome shotgun (WGS) entry which is preliminary data.</text>
</comment>
<dbReference type="AlphaFoldDB" id="A0A1D2M407"/>
<dbReference type="PROSITE" id="PS51155">
    <property type="entry name" value="CHIT_BIND_RR_2"/>
    <property type="match status" value="1"/>
</dbReference>
<accession>A0A1D2M407</accession>
<evidence type="ECO:0000313" key="4">
    <source>
        <dbReference type="Proteomes" id="UP000094527"/>
    </source>
</evidence>
<keyword evidence="1 2" id="KW-0193">Cuticle</keyword>
<proteinExistence type="predicted"/>